<dbReference type="RefSeq" id="WP_163472490.1">
    <property type="nucleotide sequence ID" value="NZ_JAAGWZ010000001.1"/>
</dbReference>
<keyword evidence="3" id="KW-1185">Reference proteome</keyword>
<feature type="transmembrane region" description="Helical" evidence="1">
    <location>
        <begin position="62"/>
        <end position="85"/>
    </location>
</feature>
<evidence type="ECO:0000313" key="3">
    <source>
        <dbReference type="Proteomes" id="UP000479756"/>
    </source>
</evidence>
<protein>
    <submittedName>
        <fullName evidence="2">Uncharacterized protein</fullName>
    </submittedName>
</protein>
<dbReference type="Proteomes" id="UP000479756">
    <property type="component" value="Unassembled WGS sequence"/>
</dbReference>
<feature type="transmembrane region" description="Helical" evidence="1">
    <location>
        <begin position="97"/>
        <end position="115"/>
    </location>
</feature>
<feature type="transmembrane region" description="Helical" evidence="1">
    <location>
        <begin position="20"/>
        <end position="42"/>
    </location>
</feature>
<proteinExistence type="predicted"/>
<keyword evidence="1" id="KW-0472">Membrane</keyword>
<feature type="transmembrane region" description="Helical" evidence="1">
    <location>
        <begin position="121"/>
        <end position="141"/>
    </location>
</feature>
<evidence type="ECO:0000313" key="2">
    <source>
        <dbReference type="EMBL" id="NEM90888.1"/>
    </source>
</evidence>
<evidence type="ECO:0000256" key="1">
    <source>
        <dbReference type="SAM" id="Phobius"/>
    </source>
</evidence>
<feature type="transmembrane region" description="Helical" evidence="1">
    <location>
        <begin position="162"/>
        <end position="182"/>
    </location>
</feature>
<reference evidence="2 3" key="1">
    <citation type="journal article" date="2014" name="Int. J. Syst. Evol. Microbiol.">
        <title>Description of Galbitalea soli gen. nov., sp. nov., and Frondihabitans sucicola sp. nov.</title>
        <authorList>
            <person name="Kim S.J."/>
            <person name="Lim J.M."/>
            <person name="Ahn J.H."/>
            <person name="Weon H.Y."/>
            <person name="Hamada M."/>
            <person name="Suzuki K."/>
            <person name="Ahn T.Y."/>
            <person name="Kwon S.W."/>
        </authorList>
    </citation>
    <scope>NUCLEOTIDE SEQUENCE [LARGE SCALE GENOMIC DNA]</scope>
    <source>
        <strain evidence="2 3">NBRC 108727</strain>
    </source>
</reference>
<organism evidence="2 3">
    <name type="scientific">Galbitalea soli</name>
    <dbReference type="NCBI Taxonomy" id="1268042"/>
    <lineage>
        <taxon>Bacteria</taxon>
        <taxon>Bacillati</taxon>
        <taxon>Actinomycetota</taxon>
        <taxon>Actinomycetes</taxon>
        <taxon>Micrococcales</taxon>
        <taxon>Microbacteriaceae</taxon>
        <taxon>Galbitalea</taxon>
    </lineage>
</organism>
<sequence length="254" mass="28102">MVMTEPSNSEEGPTSPIGRFRASTALVIALFPITAAAVRIWIYSGGDTALFLVLLQTVNIAAVLIGTMVLIIPSLITIVAIMALLNPAARRWAHEVLAGHRLVFDLLMPAALLIIGYTVSWTVFVTLASLGLIALLFFLARRAWRKNHRNTASRRRVDKSDAIIPIFSGLLVFLITPSNMWLPLEQITTVQHKQQTVYVLESTTEWTTVLTVDRQVEIVKTREVQKREVCNVKNPGTFALFIQHGGLKEGADCT</sequence>
<dbReference type="EMBL" id="JAAGWZ010000001">
    <property type="protein sequence ID" value="NEM90888.1"/>
    <property type="molecule type" value="Genomic_DNA"/>
</dbReference>
<comment type="caution">
    <text evidence="2">The sequence shown here is derived from an EMBL/GenBank/DDBJ whole genome shotgun (WGS) entry which is preliminary data.</text>
</comment>
<gene>
    <name evidence="2" type="ORF">G3T37_05915</name>
</gene>
<keyword evidence="1" id="KW-1133">Transmembrane helix</keyword>
<keyword evidence="1" id="KW-0812">Transmembrane</keyword>
<accession>A0A7C9PMP3</accession>
<name>A0A7C9PMP3_9MICO</name>
<dbReference type="AlphaFoldDB" id="A0A7C9PMP3"/>